<dbReference type="Pfam" id="PF11799">
    <property type="entry name" value="IMS_C"/>
    <property type="match status" value="1"/>
</dbReference>
<gene>
    <name evidence="3" type="ordered locus">Mnod_4994</name>
</gene>
<dbReference type="InterPro" id="IPR017961">
    <property type="entry name" value="DNA_pol_Y-fam_little_finger"/>
</dbReference>
<feature type="domain" description="DNA polymerase Y-family little finger" evidence="1">
    <location>
        <begin position="48"/>
        <end position="128"/>
    </location>
</feature>
<sequence>MGTRSTLTNAWVGSKVRVPRSRHRRARSSVIAWSGLAFTELLASVRGRRVGRHKIAFRKEASFYHTSEHDRGDPMRSVSTVVHLSEATNDSLVLVRAALHGVDRTWREPRGAPWRYSKAGVITTDLVPLVESPRALFGALERERGGALMAAMDACNRRFGRGTVVPARAGLERKRTWATKFERRTPRYTTHPAEVPVVTAMAAAGPEIRPSSL</sequence>
<dbReference type="KEGG" id="mno:Mnod_4994"/>
<evidence type="ECO:0000313" key="3">
    <source>
        <dbReference type="EMBL" id="ACL59848.1"/>
    </source>
</evidence>
<dbReference type="STRING" id="460265.Mnod_4994"/>
<dbReference type="GO" id="GO:0003684">
    <property type="term" value="F:damaged DNA binding"/>
    <property type="evidence" value="ECO:0007669"/>
    <property type="project" value="InterPro"/>
</dbReference>
<dbReference type="InterPro" id="IPR025188">
    <property type="entry name" value="DUF4113"/>
</dbReference>
<dbReference type="Pfam" id="PF13438">
    <property type="entry name" value="DUF4113"/>
    <property type="match status" value="1"/>
</dbReference>
<keyword evidence="4" id="KW-1185">Reference proteome</keyword>
<dbReference type="eggNOG" id="COG0389">
    <property type="taxonomic scope" value="Bacteria"/>
</dbReference>
<organism evidence="3 4">
    <name type="scientific">Methylobacterium nodulans (strain LMG 21967 / CNCM I-2342 / ORS 2060)</name>
    <dbReference type="NCBI Taxonomy" id="460265"/>
    <lineage>
        <taxon>Bacteria</taxon>
        <taxon>Pseudomonadati</taxon>
        <taxon>Pseudomonadota</taxon>
        <taxon>Alphaproteobacteria</taxon>
        <taxon>Hyphomicrobiales</taxon>
        <taxon>Methylobacteriaceae</taxon>
        <taxon>Methylobacterium</taxon>
    </lineage>
</organism>
<proteinExistence type="predicted"/>
<accession>B8IIH1</accession>
<protein>
    <submittedName>
        <fullName evidence="3">Uncharacterized protein</fullName>
    </submittedName>
</protein>
<evidence type="ECO:0000259" key="1">
    <source>
        <dbReference type="Pfam" id="PF11799"/>
    </source>
</evidence>
<dbReference type="Proteomes" id="UP000008207">
    <property type="component" value="Chromosome"/>
</dbReference>
<evidence type="ECO:0000313" key="4">
    <source>
        <dbReference type="Proteomes" id="UP000008207"/>
    </source>
</evidence>
<feature type="domain" description="DUF4113" evidence="2">
    <location>
        <begin position="147"/>
        <end position="198"/>
    </location>
</feature>
<dbReference type="GO" id="GO:0006281">
    <property type="term" value="P:DNA repair"/>
    <property type="evidence" value="ECO:0007669"/>
    <property type="project" value="InterPro"/>
</dbReference>
<evidence type="ECO:0000259" key="2">
    <source>
        <dbReference type="Pfam" id="PF13438"/>
    </source>
</evidence>
<dbReference type="AlphaFoldDB" id="B8IIH1"/>
<dbReference type="HOGENOM" id="CLU_1293138_0_0_5"/>
<reference evidence="3 4" key="1">
    <citation type="submission" date="2009-01" db="EMBL/GenBank/DDBJ databases">
        <title>Complete sequence of chromosome of Methylobacterium nodulans ORS 2060.</title>
        <authorList>
            <consortium name="US DOE Joint Genome Institute"/>
            <person name="Lucas S."/>
            <person name="Copeland A."/>
            <person name="Lapidus A."/>
            <person name="Glavina del Rio T."/>
            <person name="Dalin E."/>
            <person name="Tice H."/>
            <person name="Bruce D."/>
            <person name="Goodwin L."/>
            <person name="Pitluck S."/>
            <person name="Sims D."/>
            <person name="Brettin T."/>
            <person name="Detter J.C."/>
            <person name="Han C."/>
            <person name="Larimer F."/>
            <person name="Land M."/>
            <person name="Hauser L."/>
            <person name="Kyrpides N."/>
            <person name="Ivanova N."/>
            <person name="Marx C.J."/>
            <person name="Richardson P."/>
        </authorList>
    </citation>
    <scope>NUCLEOTIDE SEQUENCE [LARGE SCALE GENOMIC DNA]</scope>
    <source>
        <strain evidence="4">LMG 21967 / CNCM I-2342 / ORS 2060</strain>
    </source>
</reference>
<name>B8IIH1_METNO</name>
<dbReference type="EMBL" id="CP001349">
    <property type="protein sequence ID" value="ACL59848.1"/>
    <property type="molecule type" value="Genomic_DNA"/>
</dbReference>